<sequence>MHHTYVFFFFYLKSGLKYTLKNISRQYDCLSSMNSNGKNDYRCGIEKLTRGEGGCSDYTVTDVVNKLGSRLNSLSEDCKLLGSDQDCSRCSQMWAEMSVESDVCRYAVLISVIGQRIRDEKWFESLYNCLGDQSLHQDIISPASSINDQENKGQRAKHFNRGILVLVIGVIGIIVTIIVAVYVFCRRNAKKVPKSKQVPKDPSYAESSNQMMSIKEVFAATDNLSAANLIGQGVAGKVYRGILSDGQHIAVKHIINDGQMETFVREVKSLSHIKHPNLVSLLGYCDGEDECFLVYELCHNGTLSQWLFGKEKTLPWIQRLGIAIDCARGLWFLHTYPEGCIVHRDIKPTNILICANFQGKLSDFGLSKVMNMGQSFVSSEVRGTFGYVDPEYQKNRHVNSSGDVYSFGIVLLQLLSGQRVINMDMQRPMHLNKMANRLTKGGNVDDFADPKLNGEYSYEAFELVFKLALSCTGLKQQRPSMERVVGQLGKALDISTRVKSVSTSFCT</sequence>
<reference evidence="2" key="1">
    <citation type="journal article" date="2023" name="Nat. Plants">
        <title>Single-cell RNA sequencing provides a high-resolution roadmap for understanding the multicellular compartmentation of specialized metabolism.</title>
        <authorList>
            <person name="Sun S."/>
            <person name="Shen X."/>
            <person name="Li Y."/>
            <person name="Li Y."/>
            <person name="Wang S."/>
            <person name="Li R."/>
            <person name="Zhang H."/>
            <person name="Shen G."/>
            <person name="Guo B."/>
            <person name="Wei J."/>
            <person name="Xu J."/>
            <person name="St-Pierre B."/>
            <person name="Chen S."/>
            <person name="Sun C."/>
        </authorList>
    </citation>
    <scope>NUCLEOTIDE SEQUENCE [LARGE SCALE GENOMIC DNA]</scope>
</reference>
<accession>A0ACC0C2N3</accession>
<evidence type="ECO:0000313" key="2">
    <source>
        <dbReference type="Proteomes" id="UP001060085"/>
    </source>
</evidence>
<name>A0ACC0C2N3_CATRO</name>
<organism evidence="1 2">
    <name type="scientific">Catharanthus roseus</name>
    <name type="common">Madagascar periwinkle</name>
    <name type="synonym">Vinca rosea</name>
    <dbReference type="NCBI Taxonomy" id="4058"/>
    <lineage>
        <taxon>Eukaryota</taxon>
        <taxon>Viridiplantae</taxon>
        <taxon>Streptophyta</taxon>
        <taxon>Embryophyta</taxon>
        <taxon>Tracheophyta</taxon>
        <taxon>Spermatophyta</taxon>
        <taxon>Magnoliopsida</taxon>
        <taxon>eudicotyledons</taxon>
        <taxon>Gunneridae</taxon>
        <taxon>Pentapetalae</taxon>
        <taxon>asterids</taxon>
        <taxon>lamiids</taxon>
        <taxon>Gentianales</taxon>
        <taxon>Apocynaceae</taxon>
        <taxon>Rauvolfioideae</taxon>
        <taxon>Vinceae</taxon>
        <taxon>Catharanthinae</taxon>
        <taxon>Catharanthus</taxon>
    </lineage>
</organism>
<gene>
    <name evidence="1" type="ORF">M9H77_10139</name>
</gene>
<keyword evidence="2" id="KW-1185">Reference proteome</keyword>
<evidence type="ECO:0000313" key="1">
    <source>
        <dbReference type="EMBL" id="KAI5679189.1"/>
    </source>
</evidence>
<dbReference type="EMBL" id="CM044702">
    <property type="protein sequence ID" value="KAI5679189.1"/>
    <property type="molecule type" value="Genomic_DNA"/>
</dbReference>
<dbReference type="Proteomes" id="UP001060085">
    <property type="component" value="Linkage Group LG02"/>
</dbReference>
<proteinExistence type="predicted"/>
<comment type="caution">
    <text evidence="1">The sequence shown here is derived from an EMBL/GenBank/DDBJ whole genome shotgun (WGS) entry which is preliminary data.</text>
</comment>
<protein>
    <submittedName>
        <fullName evidence="1">Uncharacterized protein</fullName>
    </submittedName>
</protein>